<feature type="compositionally biased region" description="Polar residues" evidence="1">
    <location>
        <begin position="125"/>
        <end position="137"/>
    </location>
</feature>
<evidence type="ECO:0000313" key="3">
    <source>
        <dbReference type="Proteomes" id="UP000247409"/>
    </source>
</evidence>
<dbReference type="EMBL" id="NBIV01001150">
    <property type="protein sequence ID" value="PXF39392.1"/>
    <property type="molecule type" value="Genomic_DNA"/>
</dbReference>
<protein>
    <submittedName>
        <fullName evidence="2">Uncharacterized protein</fullName>
    </submittedName>
</protein>
<sequence>MRGGNGAKDTTNRECNAAKNKKAKGSQIDSNQSAMNIICNICRATFMCTMKKPPCASTLRASIPSINSPTASLILPSPTSRHISKRYPHTPYPNVTLLRMYISVRIASLALGNLSVRVKTICLRSQPSPPASSAWNTKDTRGNEKR</sequence>
<dbReference type="PANTHER" id="PTHR33788">
    <property type="entry name" value="OS07G0114300 PROTEIN"/>
    <property type="match status" value="1"/>
</dbReference>
<evidence type="ECO:0000313" key="2">
    <source>
        <dbReference type="EMBL" id="PXF39392.1"/>
    </source>
</evidence>
<dbReference type="PANTHER" id="PTHR33788:SF1">
    <property type="entry name" value="ZINC-BINDING PROTEIN"/>
    <property type="match status" value="1"/>
</dbReference>
<organism evidence="2 3">
    <name type="scientific">Gracilariopsis chorda</name>
    <dbReference type="NCBI Taxonomy" id="448386"/>
    <lineage>
        <taxon>Eukaryota</taxon>
        <taxon>Rhodophyta</taxon>
        <taxon>Florideophyceae</taxon>
        <taxon>Rhodymeniophycidae</taxon>
        <taxon>Gracilariales</taxon>
        <taxon>Gracilariaceae</taxon>
        <taxon>Gracilariopsis</taxon>
    </lineage>
</organism>
<name>A0A2V3IB52_9FLOR</name>
<keyword evidence="3" id="KW-1185">Reference proteome</keyword>
<dbReference type="OrthoDB" id="370932at2759"/>
<evidence type="ECO:0000256" key="1">
    <source>
        <dbReference type="SAM" id="MobiDB-lite"/>
    </source>
</evidence>
<dbReference type="InterPro" id="IPR039713">
    <property type="entry name" value="At2g23090-like"/>
</dbReference>
<feature type="region of interest" description="Disordered" evidence="1">
    <location>
        <begin position="1"/>
        <end position="27"/>
    </location>
</feature>
<dbReference type="Proteomes" id="UP000247409">
    <property type="component" value="Unassembled WGS sequence"/>
</dbReference>
<dbReference type="Gene3D" id="4.10.1050.10">
    <property type="entry name" value="At2g23090-like"/>
    <property type="match status" value="1"/>
</dbReference>
<dbReference type="SUPFAM" id="SSF118359">
    <property type="entry name" value="Expressed protein At2g23090/F21P24.15"/>
    <property type="match status" value="1"/>
</dbReference>
<feature type="region of interest" description="Disordered" evidence="1">
    <location>
        <begin position="125"/>
        <end position="146"/>
    </location>
</feature>
<dbReference type="AlphaFoldDB" id="A0A2V3IB52"/>
<proteinExistence type="predicted"/>
<dbReference type="InterPro" id="IPR026939">
    <property type="entry name" value="ZNF706/At2g23090_sf"/>
</dbReference>
<accession>A0A2V3IB52</accession>
<reference evidence="2 3" key="1">
    <citation type="journal article" date="2018" name="Mol. Biol. Evol.">
        <title>Analysis of the draft genome of the red seaweed Gracilariopsis chorda provides insights into genome size evolution in Rhodophyta.</title>
        <authorList>
            <person name="Lee J."/>
            <person name="Yang E.C."/>
            <person name="Graf L."/>
            <person name="Yang J.H."/>
            <person name="Qiu H."/>
            <person name="Zel Zion U."/>
            <person name="Chan C.X."/>
            <person name="Stephens T.G."/>
            <person name="Weber A.P.M."/>
            <person name="Boo G.H."/>
            <person name="Boo S.M."/>
            <person name="Kim K.M."/>
            <person name="Shin Y."/>
            <person name="Jung M."/>
            <person name="Lee S.J."/>
            <person name="Yim H.S."/>
            <person name="Lee J.H."/>
            <person name="Bhattacharya D."/>
            <person name="Yoon H.S."/>
        </authorList>
    </citation>
    <scope>NUCLEOTIDE SEQUENCE [LARGE SCALE GENOMIC DNA]</scope>
    <source>
        <strain evidence="2 3">SKKU-2015</strain>
        <tissue evidence="2">Whole body</tissue>
    </source>
</reference>
<comment type="caution">
    <text evidence="2">The sequence shown here is derived from an EMBL/GenBank/DDBJ whole genome shotgun (WGS) entry which is preliminary data.</text>
</comment>
<gene>
    <name evidence="2" type="ORF">BWQ96_10924</name>
</gene>